<name>A0A1Y1I8V8_KLENI</name>
<evidence type="ECO:0000313" key="3">
    <source>
        <dbReference type="Proteomes" id="UP000054558"/>
    </source>
</evidence>
<dbReference type="EMBL" id="DF237300">
    <property type="protein sequence ID" value="GAQ87414.1"/>
    <property type="molecule type" value="Genomic_DNA"/>
</dbReference>
<dbReference type="GO" id="GO:0016757">
    <property type="term" value="F:glycosyltransferase activity"/>
    <property type="evidence" value="ECO:0000318"/>
    <property type="project" value="GO_Central"/>
</dbReference>
<dbReference type="InterPro" id="IPR006813">
    <property type="entry name" value="Glyco_trans_17"/>
</dbReference>
<proteinExistence type="predicted"/>
<evidence type="ECO:0008006" key="4">
    <source>
        <dbReference type="Google" id="ProtNLM"/>
    </source>
</evidence>
<gene>
    <name evidence="2" type="ORF">KFL_003510080</name>
</gene>
<dbReference type="GO" id="GO:0006044">
    <property type="term" value="P:N-acetylglucosamine metabolic process"/>
    <property type="evidence" value="ECO:0000318"/>
    <property type="project" value="GO_Central"/>
</dbReference>
<dbReference type="GO" id="GO:0016020">
    <property type="term" value="C:membrane"/>
    <property type="evidence" value="ECO:0007669"/>
    <property type="project" value="InterPro"/>
</dbReference>
<accession>A0A1Y1I8V8</accession>
<dbReference type="GO" id="GO:0003830">
    <property type="term" value="F:beta-1,4-mannosylglycoprotein 4-beta-N-acetylglucosaminyltransferase activity"/>
    <property type="evidence" value="ECO:0007669"/>
    <property type="project" value="InterPro"/>
</dbReference>
<dbReference type="AlphaFoldDB" id="A0A1Y1I8V8"/>
<dbReference type="OrthoDB" id="6474464at2759"/>
<protein>
    <recommendedName>
        <fullName evidence="4">Beta-1,4-N-acetylglucosaminyltransferase family protein</fullName>
    </recommendedName>
</protein>
<sequence>MMKLVRLAVRTKPVFLVLSLIAFGGLTVFQGGCWLLIKNLIVQSSPQTADVPFSETDFLNMKYFLQDKIGAIDLEDTVRTDSERRRIVWDRFHTDLWRLETEFLRARLKSLNADLVSIPEDAEGRQGPPVCTRNDSSWLRGHTTAGEGRRKERRKIYDVFLFLDERPLIDIRLNLLADVVDTFVIMQCPITFMNHSKPMPDPTTFEELAHVKHKIKRLYCDLENYPFQEPSPWKREEHMRYTAIKLVTEFVNPEDIVMLGDLDELVDGGAVDHLTHEPDSAFPVTLYVPLYRSSFGCIDRNFNGEPKLWPGTVATIGRLLKEKAPGHRDGNEMRDVLRDQNVNRLWCAGWHCSSCMHEPEIKTKLSEYSHAAEVDDNHKIAAVLRDVRDTCLFGFYERKRTLEGLPTYVVENAEKFRYLMPK</sequence>
<keyword evidence="3" id="KW-1185">Reference proteome</keyword>
<reference evidence="2 3" key="1">
    <citation type="journal article" date="2014" name="Nat. Commun.">
        <title>Klebsormidium flaccidum genome reveals primary factors for plant terrestrial adaptation.</title>
        <authorList>
            <person name="Hori K."/>
            <person name="Maruyama F."/>
            <person name="Fujisawa T."/>
            <person name="Togashi T."/>
            <person name="Yamamoto N."/>
            <person name="Seo M."/>
            <person name="Sato S."/>
            <person name="Yamada T."/>
            <person name="Mori H."/>
            <person name="Tajima N."/>
            <person name="Moriyama T."/>
            <person name="Ikeuchi M."/>
            <person name="Watanabe M."/>
            <person name="Wada H."/>
            <person name="Kobayashi K."/>
            <person name="Saito M."/>
            <person name="Masuda T."/>
            <person name="Sasaki-Sekimoto Y."/>
            <person name="Mashiguchi K."/>
            <person name="Awai K."/>
            <person name="Shimojima M."/>
            <person name="Masuda S."/>
            <person name="Iwai M."/>
            <person name="Nobusawa T."/>
            <person name="Narise T."/>
            <person name="Kondo S."/>
            <person name="Saito H."/>
            <person name="Sato R."/>
            <person name="Murakawa M."/>
            <person name="Ihara Y."/>
            <person name="Oshima-Yamada Y."/>
            <person name="Ohtaka K."/>
            <person name="Satoh M."/>
            <person name="Sonobe K."/>
            <person name="Ishii M."/>
            <person name="Ohtani R."/>
            <person name="Kanamori-Sato M."/>
            <person name="Honoki R."/>
            <person name="Miyazaki D."/>
            <person name="Mochizuki H."/>
            <person name="Umetsu J."/>
            <person name="Higashi K."/>
            <person name="Shibata D."/>
            <person name="Kamiya Y."/>
            <person name="Sato N."/>
            <person name="Nakamura Y."/>
            <person name="Tabata S."/>
            <person name="Ida S."/>
            <person name="Kurokawa K."/>
            <person name="Ohta H."/>
        </authorList>
    </citation>
    <scope>NUCLEOTIDE SEQUENCE [LARGE SCALE GENOMIC DNA]</scope>
    <source>
        <strain evidence="2 3">NIES-2285</strain>
    </source>
</reference>
<feature type="region of interest" description="Disordered" evidence="1">
    <location>
        <begin position="122"/>
        <end position="146"/>
    </location>
</feature>
<evidence type="ECO:0000256" key="1">
    <source>
        <dbReference type="SAM" id="MobiDB-lite"/>
    </source>
</evidence>
<dbReference type="PANTHER" id="PTHR12224:SF0">
    <property type="entry name" value="BETA-1,4-MANNOSYL-GLYCOPROTEIN 4-BETA-N-ACETYLGLUCOSAMINYLTRANSFERASE"/>
    <property type="match status" value="1"/>
</dbReference>
<dbReference type="Proteomes" id="UP000054558">
    <property type="component" value="Unassembled WGS sequence"/>
</dbReference>
<evidence type="ECO:0000313" key="2">
    <source>
        <dbReference type="EMBL" id="GAQ87414.1"/>
    </source>
</evidence>
<organism evidence="2 3">
    <name type="scientific">Klebsormidium nitens</name>
    <name type="common">Green alga</name>
    <name type="synonym">Ulothrix nitens</name>
    <dbReference type="NCBI Taxonomy" id="105231"/>
    <lineage>
        <taxon>Eukaryota</taxon>
        <taxon>Viridiplantae</taxon>
        <taxon>Streptophyta</taxon>
        <taxon>Klebsormidiophyceae</taxon>
        <taxon>Klebsormidiales</taxon>
        <taxon>Klebsormidiaceae</taxon>
        <taxon>Klebsormidium</taxon>
    </lineage>
</organism>
<dbReference type="OMA" id="CIREKQT"/>
<dbReference type="Pfam" id="PF04724">
    <property type="entry name" value="Glyco_transf_17"/>
    <property type="match status" value="1"/>
</dbReference>
<dbReference type="PANTHER" id="PTHR12224">
    <property type="entry name" value="BETA-1,4-MANNOSYL-GLYCOPROTEIN BETA-1,4-N-ACETYLGLUCOSAMINYL-TRANSFERASE"/>
    <property type="match status" value="1"/>
</dbReference>